<comment type="caution">
    <text evidence="1">The sequence shown here is derived from an EMBL/GenBank/DDBJ whole genome shotgun (WGS) entry which is preliminary data.</text>
</comment>
<dbReference type="RefSeq" id="WP_009541324.1">
    <property type="nucleotide sequence ID" value="NZ_ANHY01000014.1"/>
</dbReference>
<gene>
    <name evidence="1" type="ORF">C882_0666</name>
</gene>
<keyword evidence="2" id="KW-1185">Reference proteome</keyword>
<evidence type="ECO:0000313" key="1">
    <source>
        <dbReference type="EMBL" id="EKV28903.1"/>
    </source>
</evidence>
<dbReference type="EMBL" id="ANHY01000014">
    <property type="protein sequence ID" value="EKV28903.1"/>
    <property type="molecule type" value="Genomic_DNA"/>
</dbReference>
<evidence type="ECO:0000313" key="2">
    <source>
        <dbReference type="Proteomes" id="UP000009881"/>
    </source>
</evidence>
<dbReference type="STRING" id="1238182.C882_0666"/>
<reference evidence="1 2" key="1">
    <citation type="journal article" date="2013" name="Genome Announc.">
        <title>Draft Genome Sequence of an Alphaproteobacterium, Caenispirillum salinarum AK4(T), Isolated from a Solar Saltern.</title>
        <authorList>
            <person name="Khatri I."/>
            <person name="Singh A."/>
            <person name="Korpole S."/>
            <person name="Pinnaka A.K."/>
            <person name="Subramanian S."/>
        </authorList>
    </citation>
    <scope>NUCLEOTIDE SEQUENCE [LARGE SCALE GENOMIC DNA]</scope>
    <source>
        <strain evidence="1 2">AK4</strain>
    </source>
</reference>
<name>K9HEH4_9PROT</name>
<proteinExistence type="predicted"/>
<dbReference type="OrthoDB" id="9806213at2"/>
<organism evidence="1 2">
    <name type="scientific">Caenispirillum salinarum AK4</name>
    <dbReference type="NCBI Taxonomy" id="1238182"/>
    <lineage>
        <taxon>Bacteria</taxon>
        <taxon>Pseudomonadati</taxon>
        <taxon>Pseudomonadota</taxon>
        <taxon>Alphaproteobacteria</taxon>
        <taxon>Rhodospirillales</taxon>
        <taxon>Novispirillaceae</taxon>
        <taxon>Caenispirillum</taxon>
    </lineage>
</organism>
<protein>
    <submittedName>
        <fullName evidence="1">Uncharacterized protein</fullName>
    </submittedName>
</protein>
<dbReference type="Proteomes" id="UP000009881">
    <property type="component" value="Unassembled WGS sequence"/>
</dbReference>
<sequence>MPGAPLRVVYTKSGKRDADVVVVHLLYWHEVRTEEEGLYLCGILNSEYMRSRVQHLQSRGVGGARHFDKVLFSLSFPLWRDLPRQRDVARLAATAEHVAASVPLEPASFTARRRAIRAALEADGVAQAVETAVERLLAE</sequence>
<accession>K9HEH4</accession>
<dbReference type="AlphaFoldDB" id="K9HEH4"/>